<dbReference type="SUPFAM" id="SSF52058">
    <property type="entry name" value="L domain-like"/>
    <property type="match status" value="1"/>
</dbReference>
<feature type="signal peptide" evidence="6">
    <location>
        <begin position="1"/>
        <end position="25"/>
    </location>
</feature>
<dbReference type="EMBL" id="HBUF01352478">
    <property type="protein sequence ID" value="CAG6714971.1"/>
    <property type="molecule type" value="Transcribed_RNA"/>
</dbReference>
<feature type="region of interest" description="Disordered" evidence="4">
    <location>
        <begin position="119"/>
        <end position="139"/>
    </location>
</feature>
<dbReference type="EMBL" id="HBUF01352480">
    <property type="protein sequence ID" value="CAG6714975.1"/>
    <property type="molecule type" value="Transcribed_RNA"/>
</dbReference>
<dbReference type="PANTHER" id="PTHR24373">
    <property type="entry name" value="SLIT RELATED LEUCINE-RICH REPEAT NEURONAL PROTEIN"/>
    <property type="match status" value="1"/>
</dbReference>
<evidence type="ECO:0000256" key="5">
    <source>
        <dbReference type="SAM" id="Phobius"/>
    </source>
</evidence>
<dbReference type="Pfam" id="PF13855">
    <property type="entry name" value="LRR_8"/>
    <property type="match status" value="2"/>
</dbReference>
<keyword evidence="5" id="KW-0812">Transmembrane</keyword>
<keyword evidence="5" id="KW-1133">Transmembrane helix</keyword>
<dbReference type="InterPro" id="IPR003591">
    <property type="entry name" value="Leu-rich_rpt_typical-subtyp"/>
</dbReference>
<evidence type="ECO:0000256" key="2">
    <source>
        <dbReference type="ARBA" id="ARBA00022729"/>
    </source>
</evidence>
<dbReference type="InterPro" id="IPR032675">
    <property type="entry name" value="LRR_dom_sf"/>
</dbReference>
<dbReference type="EMBL" id="HBUF01352481">
    <property type="protein sequence ID" value="CAG6714977.1"/>
    <property type="molecule type" value="Transcribed_RNA"/>
</dbReference>
<evidence type="ECO:0000256" key="1">
    <source>
        <dbReference type="ARBA" id="ARBA00022614"/>
    </source>
</evidence>
<evidence type="ECO:0000313" key="7">
    <source>
        <dbReference type="EMBL" id="CAG6714977.1"/>
    </source>
</evidence>
<name>A0A8D8XZB7_9HEMI</name>
<reference evidence="7" key="1">
    <citation type="submission" date="2021-05" db="EMBL/GenBank/DDBJ databases">
        <authorList>
            <person name="Alioto T."/>
            <person name="Alioto T."/>
            <person name="Gomez Garrido J."/>
        </authorList>
    </citation>
    <scope>NUCLEOTIDE SEQUENCE</scope>
</reference>
<organism evidence="7">
    <name type="scientific">Cacopsylla melanoneura</name>
    <dbReference type="NCBI Taxonomy" id="428564"/>
    <lineage>
        <taxon>Eukaryota</taxon>
        <taxon>Metazoa</taxon>
        <taxon>Ecdysozoa</taxon>
        <taxon>Arthropoda</taxon>
        <taxon>Hexapoda</taxon>
        <taxon>Insecta</taxon>
        <taxon>Pterygota</taxon>
        <taxon>Neoptera</taxon>
        <taxon>Paraneoptera</taxon>
        <taxon>Hemiptera</taxon>
        <taxon>Sternorrhyncha</taxon>
        <taxon>Psylloidea</taxon>
        <taxon>Psyllidae</taxon>
        <taxon>Psyllinae</taxon>
        <taxon>Cacopsylla</taxon>
    </lineage>
</organism>
<evidence type="ECO:0000256" key="6">
    <source>
        <dbReference type="SAM" id="SignalP"/>
    </source>
</evidence>
<dbReference type="AlphaFoldDB" id="A0A8D8XZB7"/>
<keyword evidence="3" id="KW-0677">Repeat</keyword>
<feature type="compositionally biased region" description="Low complexity" evidence="4">
    <location>
        <begin position="192"/>
        <end position="217"/>
    </location>
</feature>
<dbReference type="Gene3D" id="3.80.10.10">
    <property type="entry name" value="Ribonuclease Inhibitor"/>
    <property type="match status" value="2"/>
</dbReference>
<evidence type="ECO:0000256" key="3">
    <source>
        <dbReference type="ARBA" id="ARBA00022737"/>
    </source>
</evidence>
<feature type="chain" id="PRO_5036262530" evidence="6">
    <location>
        <begin position="26"/>
        <end position="694"/>
    </location>
</feature>
<dbReference type="InterPro" id="IPR001611">
    <property type="entry name" value="Leu-rich_rpt"/>
</dbReference>
<dbReference type="SMART" id="SM00369">
    <property type="entry name" value="LRR_TYP"/>
    <property type="match status" value="7"/>
</dbReference>
<feature type="transmembrane region" description="Helical" evidence="5">
    <location>
        <begin position="632"/>
        <end position="653"/>
    </location>
</feature>
<dbReference type="PANTHER" id="PTHR24373:SF392">
    <property type="entry name" value="NEPHROCAN"/>
    <property type="match status" value="1"/>
</dbReference>
<dbReference type="PROSITE" id="PS51450">
    <property type="entry name" value="LRR"/>
    <property type="match status" value="1"/>
</dbReference>
<protein>
    <submittedName>
        <fullName evidence="7">Leucine-rich repeat neuronal protein 1</fullName>
    </submittedName>
</protein>
<feature type="compositionally biased region" description="Polar residues" evidence="4">
    <location>
        <begin position="129"/>
        <end position="138"/>
    </location>
</feature>
<keyword evidence="1" id="KW-0433">Leucine-rich repeat</keyword>
<sequence length="694" mass="77036">MSVHFTPLILYPALLYLFILRPVYTIEDPLLPHTQGGGSISMKLVDGDPNALSEASQELEDSVDAASHRKLAKFWGKYKPTLESLSKLEQSRQEQKDAEQTLNLTQVDNNVDAELLPSSVLQGRPRAKPSSSVVSQPKQAGEVGALLKQTGALPKLVVSDLMLPKPARPHDEPLDPAILAPPAVKQGEPVITSVSGVPSSNNGQSSGSPVSSTNVQSPVKDSKDIDPCLVCDCTSSPNLLNCNRRNLHNNYTNVLSSKTLSYKFTTICLSNNEIERLTPFPHLEQITRLCLSNNPIREIQTGVFRKLQNLVALDLSHTKLTGFVLTPNAFEGNYAPDYYEPLRSLKILNLSHNEFHSLNADLFEHLPNLEELHLSHNPLTVIDMPTIIALNSINYLKVLDLSSTGLSSLPNHLLHTPRYLHTLDLSYNLFTTVPEQLSQSHQLQNLNLNGNPIAVIKSFPALPKLSTLSLSNMPELVALQENSLANVPLLQSFSCANNSKLVLLHGTTFQRTSVVTSDNGNERTSTVVWPPLEKLILSNNALQRLDGTLVARWDRLKLLDIRFNPWLCDCENQWMVSSLIPILEANHPQFLNNIKCREPVEMANINLLDLDHKNYHMRCLDLFNHRPETDSILLIVALLVALLSVPLCLNLILCARKRRSAPPTCPNVHYSRAFYKPGVRTGSTSDVISTHYIL</sequence>
<keyword evidence="5" id="KW-0472">Membrane</keyword>
<proteinExistence type="predicted"/>
<dbReference type="InterPro" id="IPR050328">
    <property type="entry name" value="Dev_Immune_Receptor"/>
</dbReference>
<accession>A0A8D8XZB7</accession>
<evidence type="ECO:0000256" key="4">
    <source>
        <dbReference type="SAM" id="MobiDB-lite"/>
    </source>
</evidence>
<feature type="region of interest" description="Disordered" evidence="4">
    <location>
        <begin position="191"/>
        <end position="221"/>
    </location>
</feature>
<keyword evidence="2 6" id="KW-0732">Signal</keyword>